<sequence length="31" mass="3479">MQRIFAPFGTGGFGLVSPLTREKPRNMQVNE</sequence>
<dbReference type="EMBL" id="JAGIOF010000001">
    <property type="protein sequence ID" value="MBP2387341.1"/>
    <property type="molecule type" value="Genomic_DNA"/>
</dbReference>
<name>A0ABS4XGA9_9MICC</name>
<accession>A0ABS4XGA9</accession>
<keyword evidence="2" id="KW-1185">Reference proteome</keyword>
<organism evidence="1 2">
    <name type="scientific">Paeniglutamicibacter kerguelensis</name>
    <dbReference type="NCBI Taxonomy" id="254788"/>
    <lineage>
        <taxon>Bacteria</taxon>
        <taxon>Bacillati</taxon>
        <taxon>Actinomycetota</taxon>
        <taxon>Actinomycetes</taxon>
        <taxon>Micrococcales</taxon>
        <taxon>Micrococcaceae</taxon>
        <taxon>Paeniglutamicibacter</taxon>
    </lineage>
</organism>
<evidence type="ECO:0000313" key="2">
    <source>
        <dbReference type="Proteomes" id="UP001296993"/>
    </source>
</evidence>
<reference evidence="1 2" key="1">
    <citation type="submission" date="2021-03" db="EMBL/GenBank/DDBJ databases">
        <title>Sequencing the genomes of 1000 actinobacteria strains.</title>
        <authorList>
            <person name="Klenk H.-P."/>
        </authorList>
    </citation>
    <scope>NUCLEOTIDE SEQUENCE [LARGE SCALE GENOMIC DNA]</scope>
    <source>
        <strain evidence="1 2">DSM 15797</strain>
    </source>
</reference>
<proteinExistence type="predicted"/>
<protein>
    <submittedName>
        <fullName evidence="1">Uncharacterized protein</fullName>
    </submittedName>
</protein>
<gene>
    <name evidence="1" type="ORF">JOF47_002852</name>
</gene>
<dbReference type="Proteomes" id="UP001296993">
    <property type="component" value="Unassembled WGS sequence"/>
</dbReference>
<evidence type="ECO:0000313" key="1">
    <source>
        <dbReference type="EMBL" id="MBP2387341.1"/>
    </source>
</evidence>
<comment type="caution">
    <text evidence="1">The sequence shown here is derived from an EMBL/GenBank/DDBJ whole genome shotgun (WGS) entry which is preliminary data.</text>
</comment>